<evidence type="ECO:0000313" key="2">
    <source>
        <dbReference type="EMBL" id="CAB3757818.1"/>
    </source>
</evidence>
<organism evidence="2 3">
    <name type="scientific">Paraburkholderia solisilvae</name>
    <dbReference type="NCBI Taxonomy" id="624376"/>
    <lineage>
        <taxon>Bacteria</taxon>
        <taxon>Pseudomonadati</taxon>
        <taxon>Pseudomonadota</taxon>
        <taxon>Betaproteobacteria</taxon>
        <taxon>Burkholderiales</taxon>
        <taxon>Burkholderiaceae</taxon>
        <taxon>Paraburkholderia</taxon>
    </lineage>
</organism>
<proteinExistence type="predicted"/>
<reference evidence="2 3" key="1">
    <citation type="submission" date="2020-04" db="EMBL/GenBank/DDBJ databases">
        <authorList>
            <person name="De Canck E."/>
        </authorList>
    </citation>
    <scope>NUCLEOTIDE SEQUENCE [LARGE SCALE GENOMIC DNA]</scope>
    <source>
        <strain evidence="2 3">LMG 29739</strain>
    </source>
</reference>
<dbReference type="Proteomes" id="UP000494329">
    <property type="component" value="Unassembled WGS sequence"/>
</dbReference>
<keyword evidence="3" id="KW-1185">Reference proteome</keyword>
<accession>A0A6J5DUT7</accession>
<protein>
    <submittedName>
        <fullName evidence="2">Uncharacterized protein</fullName>
    </submittedName>
</protein>
<dbReference type="SUPFAM" id="SSF64438">
    <property type="entry name" value="CNF1/YfiH-like putative cysteine hydrolases"/>
    <property type="match status" value="1"/>
</dbReference>
<feature type="compositionally biased region" description="Pro residues" evidence="1">
    <location>
        <begin position="54"/>
        <end position="63"/>
    </location>
</feature>
<feature type="region of interest" description="Disordered" evidence="1">
    <location>
        <begin position="1"/>
        <end position="72"/>
    </location>
</feature>
<dbReference type="InterPro" id="IPR037040">
    <property type="entry name" value="CNF_Rho-act_sf"/>
</dbReference>
<sequence length="543" mass="57782">MKTTDSAMPPLSQTMYGEAQATGEASGKAPQIKTDARQRNTREASAAPPRRLRFPPPPPPPPRTNAVNQNDSGVTRVRLQGIGIKTSYTLKEVLRMTGDAFEKPFTSFLTYMSNAGSLLIDGKPATQSQKDAIERITSKFDAVVGLASRSGQMQLAGKILHRINDAAHGKPFSREDMASDLLDGVSSVDVKLPDFKGEMPGRLGSPSLQSSSAEASGSEPAASEVGKESVSLLKQLVRRGPPDLVPAANRQADQQRIDAFCGPVSFYRKDREAPAPDFPSVIHATEYKDRRNVLTVGKGKDLTFYDAEEKAGVNGDKAADMTPELANASVIQLGSGKDGVAAVNVCFEDLAPGSTTIVSSGPMRGSTMLFTADETGFSAYHAGASKQTRAKAADAEASSIAEAHERFGSTHADATPQQNGMDALYRAATSHPFSAIVSSYGDPPAGQPHPKYAPSNDAGLGADGRPWSMMNFNYVGADQSPREVGSAEAIIRKDENGKITVQVLAERGKLGYKPTRGWSTSPTASFNYRQLESAVGRYSVDHA</sequence>
<dbReference type="EMBL" id="CADIKF010000019">
    <property type="protein sequence ID" value="CAB3757818.1"/>
    <property type="molecule type" value="Genomic_DNA"/>
</dbReference>
<evidence type="ECO:0000313" key="3">
    <source>
        <dbReference type="Proteomes" id="UP000494329"/>
    </source>
</evidence>
<dbReference type="RefSeq" id="WP_175111502.1">
    <property type="nucleotide sequence ID" value="NZ_CADIKF010000019.1"/>
</dbReference>
<feature type="region of interest" description="Disordered" evidence="1">
    <location>
        <begin position="196"/>
        <end position="227"/>
    </location>
</feature>
<dbReference type="InterPro" id="IPR011324">
    <property type="entry name" value="Cytotoxic_necrot_fac-like_cat"/>
</dbReference>
<gene>
    <name evidence="2" type="ORF">LMG29739_02791</name>
</gene>
<dbReference type="AlphaFoldDB" id="A0A6J5DUT7"/>
<feature type="compositionally biased region" description="Low complexity" evidence="1">
    <location>
        <begin position="203"/>
        <end position="223"/>
    </location>
</feature>
<evidence type="ECO:0000256" key="1">
    <source>
        <dbReference type="SAM" id="MobiDB-lite"/>
    </source>
</evidence>
<dbReference type="Gene3D" id="3.60.100.10">
    <property type="entry name" value="Cytotoxic necrotizing factor, Rho-activating domain"/>
    <property type="match status" value="1"/>
</dbReference>
<feature type="compositionally biased region" description="Polar residues" evidence="1">
    <location>
        <begin position="1"/>
        <end position="15"/>
    </location>
</feature>
<name>A0A6J5DUT7_9BURK</name>